<dbReference type="Pfam" id="PF14017">
    <property type="entry name" value="DUF4233"/>
    <property type="match status" value="1"/>
</dbReference>
<keyword evidence="1" id="KW-0472">Membrane</keyword>
<feature type="transmembrane region" description="Helical" evidence="1">
    <location>
        <begin position="29"/>
        <end position="49"/>
    </location>
</feature>
<evidence type="ECO:0000313" key="3">
    <source>
        <dbReference type="EMBL" id="CAB4570655.1"/>
    </source>
</evidence>
<organism evidence="2">
    <name type="scientific">freshwater metagenome</name>
    <dbReference type="NCBI Taxonomy" id="449393"/>
    <lineage>
        <taxon>unclassified sequences</taxon>
        <taxon>metagenomes</taxon>
        <taxon>ecological metagenomes</taxon>
    </lineage>
</organism>
<dbReference type="EMBL" id="CAEZTK010000028">
    <property type="protein sequence ID" value="CAB4566797.1"/>
    <property type="molecule type" value="Genomic_DNA"/>
</dbReference>
<keyword evidence="1" id="KW-1133">Transmembrane helix</keyword>
<dbReference type="AlphaFoldDB" id="A0A6J6DS84"/>
<keyword evidence="1" id="KW-0812">Transmembrane</keyword>
<evidence type="ECO:0000313" key="2">
    <source>
        <dbReference type="EMBL" id="CAB4566797.1"/>
    </source>
</evidence>
<reference evidence="2" key="1">
    <citation type="submission" date="2020-05" db="EMBL/GenBank/DDBJ databases">
        <authorList>
            <person name="Chiriac C."/>
            <person name="Salcher M."/>
            <person name="Ghai R."/>
            <person name="Kavagutti S V."/>
        </authorList>
    </citation>
    <scope>NUCLEOTIDE SEQUENCE</scope>
</reference>
<accession>A0A6J6DS84</accession>
<dbReference type="InterPro" id="IPR025327">
    <property type="entry name" value="DUF4233"/>
</dbReference>
<sequence length="112" mass="11839">MKILGASVLIAESMTMGFAILIVMKDQSQAAIIYGCVISFLLFVAAGLVRRPGGFVIGSIMQVVMISFGFVEPYFFIIGVVFVGLWVSAIVVGRKGEAARAALLAAGPKKPE</sequence>
<proteinExistence type="predicted"/>
<protein>
    <submittedName>
        <fullName evidence="2">Unannotated protein</fullName>
    </submittedName>
</protein>
<name>A0A6J6DS84_9ZZZZ</name>
<evidence type="ECO:0000256" key="1">
    <source>
        <dbReference type="SAM" id="Phobius"/>
    </source>
</evidence>
<gene>
    <name evidence="2" type="ORF">UFOPK1643_00538</name>
    <name evidence="3" type="ORF">UFOPK1698_00500</name>
</gene>
<dbReference type="EMBL" id="CAEZTP010000030">
    <property type="protein sequence ID" value="CAB4570655.1"/>
    <property type="molecule type" value="Genomic_DNA"/>
</dbReference>